<dbReference type="SUPFAM" id="SSF159127">
    <property type="entry name" value="HupF/HypC-like"/>
    <property type="match status" value="1"/>
</dbReference>
<name>A0A7J4IZP6_9ARCH</name>
<dbReference type="NCBIfam" id="TIGR00074">
    <property type="entry name" value="hypC_hupF"/>
    <property type="match status" value="1"/>
</dbReference>
<dbReference type="Gene3D" id="2.30.30.140">
    <property type="match status" value="1"/>
</dbReference>
<dbReference type="GO" id="GO:0051604">
    <property type="term" value="P:protein maturation"/>
    <property type="evidence" value="ECO:0007669"/>
    <property type="project" value="TreeGrafter"/>
</dbReference>
<evidence type="ECO:0000313" key="3">
    <source>
        <dbReference type="EMBL" id="MBS3058821.1"/>
    </source>
</evidence>
<sequence>MCLAYPGKVVELKNKGAVALVDYGNQQREASNVLMHAKPGQWVLVQQKVIVQTLSKKEALESLDAWSEAAKEETKES</sequence>
<comment type="similarity">
    <text evidence="1">Belongs to the HupF/HypC family.</text>
</comment>
<dbReference type="GO" id="GO:0005506">
    <property type="term" value="F:iron ion binding"/>
    <property type="evidence" value="ECO:0007669"/>
    <property type="project" value="TreeGrafter"/>
</dbReference>
<reference evidence="3" key="3">
    <citation type="submission" date="2021-05" db="EMBL/GenBank/DDBJ databases">
        <title>Protein family content uncovers lineage relationships and bacterial pathway maintenance mechanisms in DPANN archaea.</title>
        <authorList>
            <person name="Castelle C.J."/>
            <person name="Meheust R."/>
            <person name="Jaffe A.L."/>
            <person name="Seitz K."/>
            <person name="Gong X."/>
            <person name="Baker B.J."/>
            <person name="Banfield J.F."/>
        </authorList>
    </citation>
    <scope>NUCLEOTIDE SEQUENCE</scope>
    <source>
        <strain evidence="3">RIFCSPHIGHO2_01_FULL_GW2011_AR10_43_9</strain>
    </source>
</reference>
<evidence type="ECO:0000256" key="1">
    <source>
        <dbReference type="ARBA" id="ARBA00006018"/>
    </source>
</evidence>
<dbReference type="PANTHER" id="PTHR35177:SF2">
    <property type="entry name" value="HYDROGENASE MATURATION FACTOR HYBG"/>
    <property type="match status" value="1"/>
</dbReference>
<organism evidence="2 4">
    <name type="scientific">Candidatus Iainarchaeum sp</name>
    <dbReference type="NCBI Taxonomy" id="3101447"/>
    <lineage>
        <taxon>Archaea</taxon>
        <taxon>Candidatus Iainarchaeota</taxon>
        <taxon>Candidatus Iainarchaeia</taxon>
        <taxon>Candidatus Iainarchaeales</taxon>
        <taxon>Candidatus Iainarchaeaceae</taxon>
        <taxon>Candidatus Iainarchaeum</taxon>
    </lineage>
</organism>
<dbReference type="GO" id="GO:1902670">
    <property type="term" value="F:carbon dioxide binding"/>
    <property type="evidence" value="ECO:0007669"/>
    <property type="project" value="TreeGrafter"/>
</dbReference>
<gene>
    <name evidence="2" type="ORF">HA237_03680</name>
    <name evidence="3" type="ORF">J4224_00145</name>
</gene>
<dbReference type="EMBL" id="JAGVWF010000002">
    <property type="protein sequence ID" value="MBS3058821.1"/>
    <property type="molecule type" value="Genomic_DNA"/>
</dbReference>
<dbReference type="InterPro" id="IPR001109">
    <property type="entry name" value="Hydrogenase_HupF/HypC"/>
</dbReference>
<dbReference type="AlphaFoldDB" id="A0A7J4IZP6"/>
<dbReference type="PANTHER" id="PTHR35177">
    <property type="entry name" value="HYDROGENASE MATURATION FACTOR HYBG"/>
    <property type="match status" value="1"/>
</dbReference>
<dbReference type="Pfam" id="PF01455">
    <property type="entry name" value="HupF_HypC"/>
    <property type="match status" value="1"/>
</dbReference>
<evidence type="ECO:0000313" key="2">
    <source>
        <dbReference type="EMBL" id="HIH08446.1"/>
    </source>
</evidence>
<reference evidence="2" key="1">
    <citation type="journal article" date="2020" name="bioRxiv">
        <title>A rank-normalized archaeal taxonomy based on genome phylogeny resolves widespread incomplete and uneven classifications.</title>
        <authorList>
            <person name="Rinke C."/>
            <person name="Chuvochina M."/>
            <person name="Mussig A.J."/>
            <person name="Chaumeil P.-A."/>
            <person name="Waite D.W."/>
            <person name="Whitman W.B."/>
            <person name="Parks D.H."/>
            <person name="Hugenholtz P."/>
        </authorList>
    </citation>
    <scope>NUCLEOTIDE SEQUENCE</scope>
    <source>
        <strain evidence="2">UBA10011</strain>
    </source>
</reference>
<comment type="caution">
    <text evidence="2">The sequence shown here is derived from an EMBL/GenBank/DDBJ whole genome shotgun (WGS) entry which is preliminary data.</text>
</comment>
<accession>A0A7J4IZP6</accession>
<evidence type="ECO:0000313" key="4">
    <source>
        <dbReference type="Proteomes" id="UP000577419"/>
    </source>
</evidence>
<proteinExistence type="inferred from homology"/>
<protein>
    <submittedName>
        <fullName evidence="2">HypC/HybG/HupF family hydrogenase formation chaperone</fullName>
    </submittedName>
</protein>
<reference evidence="3" key="2">
    <citation type="submission" date="2021-03" db="EMBL/GenBank/DDBJ databases">
        <authorList>
            <person name="Jaffe A."/>
        </authorList>
    </citation>
    <scope>NUCLEOTIDE SEQUENCE</scope>
    <source>
        <strain evidence="3">RIFCSPHIGHO2_01_FULL_GW2011_AR10_43_9</strain>
    </source>
</reference>
<dbReference type="EMBL" id="DUFG01000018">
    <property type="protein sequence ID" value="HIH08446.1"/>
    <property type="molecule type" value="Genomic_DNA"/>
</dbReference>
<dbReference type="Proteomes" id="UP000683213">
    <property type="component" value="Unassembled WGS sequence"/>
</dbReference>
<dbReference type="Proteomes" id="UP000577419">
    <property type="component" value="Unassembled WGS sequence"/>
</dbReference>